<evidence type="ECO:0000313" key="1">
    <source>
        <dbReference type="EMBL" id="PHV70810.1"/>
    </source>
</evidence>
<name>A0AC61DDE1_9FIRM</name>
<dbReference type="Proteomes" id="UP000224460">
    <property type="component" value="Unassembled WGS sequence"/>
</dbReference>
<keyword evidence="2" id="KW-1185">Reference proteome</keyword>
<proteinExistence type="predicted"/>
<accession>A0AC61DDE1</accession>
<organism evidence="1 2">
    <name type="scientific">Sporanaerobium hydrogeniformans</name>
    <dbReference type="NCBI Taxonomy" id="3072179"/>
    <lineage>
        <taxon>Bacteria</taxon>
        <taxon>Bacillati</taxon>
        <taxon>Bacillota</taxon>
        <taxon>Clostridia</taxon>
        <taxon>Lachnospirales</taxon>
        <taxon>Lachnospiraceae</taxon>
        <taxon>Sporanaerobium</taxon>
    </lineage>
</organism>
<dbReference type="EMBL" id="PEDL01000007">
    <property type="protein sequence ID" value="PHV70810.1"/>
    <property type="molecule type" value="Genomic_DNA"/>
</dbReference>
<gene>
    <name evidence="1" type="ORF">CS063_08570</name>
</gene>
<comment type="caution">
    <text evidence="1">The sequence shown here is derived from an EMBL/GenBank/DDBJ whole genome shotgun (WGS) entry which is preliminary data.</text>
</comment>
<reference evidence="1" key="1">
    <citation type="submission" date="2017-10" db="EMBL/GenBank/DDBJ databases">
        <title>Genome sequence of cellulolytic Lachnospiraceae bacterium XHS1971 isolated from hotspring sediment.</title>
        <authorList>
            <person name="Vasudevan G."/>
            <person name="Joshi A.J."/>
            <person name="Hivarkar S."/>
            <person name="Lanjekar V.B."/>
            <person name="Dhakephalkar P.K."/>
            <person name="Dagar S."/>
        </authorList>
    </citation>
    <scope>NUCLEOTIDE SEQUENCE</scope>
    <source>
        <strain evidence="1">XHS1971</strain>
    </source>
</reference>
<evidence type="ECO:0000313" key="2">
    <source>
        <dbReference type="Proteomes" id="UP000224460"/>
    </source>
</evidence>
<protein>
    <submittedName>
        <fullName evidence="1">Chemotaxis protein</fullName>
    </submittedName>
</protein>
<sequence>MFGIKKKSACEEMKCILNYVEETMKGKELTCPKSSHPIHSEVIAHFEKLLSNEKRMSIAAKAILEIATSTSNFDVEMSHISTELMEFAKEMANLSESNLSIVEETTATMNEVTDTIETTAKTLDRLNNESSTIAQKNNESKTLLNEVGLLRENVIEDTQKMSSKVQQLVEIAVEVGKVVESVQNIANQTNLLALNAAIEAARAGEQGKGFSVVAEEVRKLADDTRKNLDGMKSFVESIYLAAREGQESVDRALGSTQQMSEKIDVVSGTVGSTIEMLQGMIGSINKVDGSMKGIKAAAGEINRAMETSSSDAEKLSNMTQSIHKAATESVNYAKSIATIDERLSSEATHLYAGLKSGKHAVTNEEVRTVLQKASLAHMKWLSKLKGMVESMEVVPLQTNSNKCEFGHFYQVLAIEHPMISKEWKEIGSVHKAFHDLGDKVITAIKDGNSQAAQKLHEEAEGLSKEMLGKLKYIDECIVKLESQGDRIFE</sequence>